<keyword evidence="2" id="KW-1185">Reference proteome</keyword>
<sequence length="154" mass="17193">MYLPVRRLEEQRDQLKAKIQALDRSIEESTERPATTESNARKIYTNSDVMIDPAMVNKMDREAAVAVVAKVKGILSELVAEMQAAIDNKEIGKLIEYAELLKADSQGYKEHLNTEGRTSAVLTMSEALDRVAREELTTNGIKKSLATILSRIND</sequence>
<comment type="caution">
    <text evidence="1">The sequence shown here is derived from an EMBL/GenBank/DDBJ whole genome shotgun (WGS) entry which is preliminary data.</text>
</comment>
<organism evidence="1 2">
    <name type="scientific">Coniosporium tulheliwenetii</name>
    <dbReference type="NCBI Taxonomy" id="3383036"/>
    <lineage>
        <taxon>Eukaryota</taxon>
        <taxon>Fungi</taxon>
        <taxon>Dikarya</taxon>
        <taxon>Ascomycota</taxon>
        <taxon>Pezizomycotina</taxon>
        <taxon>Dothideomycetes</taxon>
        <taxon>Dothideomycetes incertae sedis</taxon>
        <taxon>Coniosporium</taxon>
    </lineage>
</organism>
<protein>
    <submittedName>
        <fullName evidence="1">Uncharacterized protein</fullName>
    </submittedName>
</protein>
<reference evidence="1" key="1">
    <citation type="submission" date="2022-10" db="EMBL/GenBank/DDBJ databases">
        <title>Culturing micro-colonial fungi from biological soil crusts in the Mojave desert and describing Neophaeococcomyces mojavensis, and introducing the new genera and species Taxawa tesnikishii.</title>
        <authorList>
            <person name="Kurbessoian T."/>
            <person name="Stajich J.E."/>
        </authorList>
    </citation>
    <scope>NUCLEOTIDE SEQUENCE</scope>
    <source>
        <strain evidence="1">JES_115</strain>
    </source>
</reference>
<dbReference type="EMBL" id="JAPDRP010000012">
    <property type="protein sequence ID" value="KAJ9643121.1"/>
    <property type="molecule type" value="Genomic_DNA"/>
</dbReference>
<evidence type="ECO:0000313" key="1">
    <source>
        <dbReference type="EMBL" id="KAJ9643121.1"/>
    </source>
</evidence>
<gene>
    <name evidence="1" type="ORF">H2199_004645</name>
</gene>
<evidence type="ECO:0000313" key="2">
    <source>
        <dbReference type="Proteomes" id="UP001172680"/>
    </source>
</evidence>
<name>A0ACC2Z6B6_9PEZI</name>
<dbReference type="Proteomes" id="UP001172680">
    <property type="component" value="Unassembled WGS sequence"/>
</dbReference>
<accession>A0ACC2Z6B6</accession>
<proteinExistence type="predicted"/>